<dbReference type="Proteomes" id="UP000006727">
    <property type="component" value="Chromosome 3"/>
</dbReference>
<protein>
    <submittedName>
        <fullName evidence="5">Uncharacterized protein</fullName>
    </submittedName>
</protein>
<dbReference type="EMBL" id="ABEU02000003">
    <property type="status" value="NOT_ANNOTATED_CDS"/>
    <property type="molecule type" value="Genomic_DNA"/>
</dbReference>
<dbReference type="Pfam" id="PF05964">
    <property type="entry name" value="FYRN"/>
    <property type="match status" value="1"/>
</dbReference>
<keyword evidence="2" id="KW-0539">Nucleus</keyword>
<dbReference type="PROSITE" id="PS51543">
    <property type="entry name" value="FYRC"/>
    <property type="match status" value="1"/>
</dbReference>
<reference evidence="5 6" key="2">
    <citation type="journal article" date="2018" name="Plant J.">
        <title>The Physcomitrella patens chromosome-scale assembly reveals moss genome structure and evolution.</title>
        <authorList>
            <person name="Lang D."/>
            <person name="Ullrich K.K."/>
            <person name="Murat F."/>
            <person name="Fuchs J."/>
            <person name="Jenkins J."/>
            <person name="Haas F.B."/>
            <person name="Piednoel M."/>
            <person name="Gundlach H."/>
            <person name="Van Bel M."/>
            <person name="Meyberg R."/>
            <person name="Vives C."/>
            <person name="Morata J."/>
            <person name="Symeonidi A."/>
            <person name="Hiss M."/>
            <person name="Muchero W."/>
            <person name="Kamisugi Y."/>
            <person name="Saleh O."/>
            <person name="Blanc G."/>
            <person name="Decker E.L."/>
            <person name="van Gessel N."/>
            <person name="Grimwood J."/>
            <person name="Hayes R.D."/>
            <person name="Graham S.W."/>
            <person name="Gunter L.E."/>
            <person name="McDaniel S.F."/>
            <person name="Hoernstein S.N.W."/>
            <person name="Larsson A."/>
            <person name="Li F.W."/>
            <person name="Perroud P.F."/>
            <person name="Phillips J."/>
            <person name="Ranjan P."/>
            <person name="Rokshar D.S."/>
            <person name="Rothfels C.J."/>
            <person name="Schneider L."/>
            <person name="Shu S."/>
            <person name="Stevenson D.W."/>
            <person name="Thummler F."/>
            <person name="Tillich M."/>
            <person name="Villarreal Aguilar J.C."/>
            <person name="Widiez T."/>
            <person name="Wong G.K."/>
            <person name="Wymore A."/>
            <person name="Zhang Y."/>
            <person name="Zimmer A.D."/>
            <person name="Quatrano R.S."/>
            <person name="Mayer K.F.X."/>
            <person name="Goodstein D."/>
            <person name="Casacuberta J.M."/>
            <person name="Vandepoele K."/>
            <person name="Reski R."/>
            <person name="Cuming A.C."/>
            <person name="Tuskan G.A."/>
            <person name="Maumus F."/>
            <person name="Salse J."/>
            <person name="Schmutz J."/>
            <person name="Rensing S.A."/>
        </authorList>
    </citation>
    <scope>NUCLEOTIDE SEQUENCE [LARGE SCALE GENOMIC DNA]</scope>
    <source>
        <strain evidence="5 6">cv. Gransden 2004</strain>
    </source>
</reference>
<feature type="chain" id="PRO_5029644770" evidence="4">
    <location>
        <begin position="25"/>
        <end position="948"/>
    </location>
</feature>
<evidence type="ECO:0000256" key="3">
    <source>
        <dbReference type="SAM" id="MobiDB-lite"/>
    </source>
</evidence>
<evidence type="ECO:0000256" key="1">
    <source>
        <dbReference type="ARBA" id="ARBA00004123"/>
    </source>
</evidence>
<evidence type="ECO:0000256" key="4">
    <source>
        <dbReference type="SAM" id="SignalP"/>
    </source>
</evidence>
<gene>
    <name evidence="5" type="primary">LOC112279346</name>
</gene>
<dbReference type="InterPro" id="IPR003888">
    <property type="entry name" value="FYrich_N"/>
</dbReference>
<keyword evidence="6" id="KW-1185">Reference proteome</keyword>
<dbReference type="GO" id="GO:0051726">
    <property type="term" value="P:regulation of cell cycle"/>
    <property type="evidence" value="ECO:0000318"/>
    <property type="project" value="GO_Central"/>
</dbReference>
<dbReference type="GO" id="GO:0140993">
    <property type="term" value="F:histone modifying activity"/>
    <property type="evidence" value="ECO:0007669"/>
    <property type="project" value="UniProtKB-ARBA"/>
</dbReference>
<dbReference type="SMART" id="SM00542">
    <property type="entry name" value="FYRC"/>
    <property type="match status" value="1"/>
</dbReference>
<feature type="region of interest" description="Disordered" evidence="3">
    <location>
        <begin position="481"/>
        <end position="500"/>
    </location>
</feature>
<dbReference type="Pfam" id="PF05965">
    <property type="entry name" value="FYRC"/>
    <property type="match status" value="1"/>
</dbReference>
<comment type="subcellular location">
    <subcellularLocation>
        <location evidence="1">Nucleus</location>
    </subcellularLocation>
</comment>
<dbReference type="AlphaFoldDB" id="A0A7I4DPZ2"/>
<keyword evidence="4" id="KW-0732">Signal</keyword>
<evidence type="ECO:0000256" key="2">
    <source>
        <dbReference type="ARBA" id="ARBA00023242"/>
    </source>
</evidence>
<sequence length="948" mass="105270">MAEKAGMKGPVARTLLLVLHSGSAGGVTLQPECVEGLLSYVRLFFAQPRSGKLSTLAAAGRKVHTVTSWDPGQQSVEAIVQGLADWKAVEGDVGFNIKHTLMEVAQFLYKTTGSSVADMNSANKPNPMYGWEASAMLRSRLLVILPQDSLLNFRLPILLYPGPSSGGIHTYHKYMEEALAGVGLAEIEFETTFLDISVSNSAVKPIMTTAAASVPVRLSTIHYKLLPSHASNLFIDLAYFHLELSAIAVKGMLPYLLETSGENAENLALKEREIEDEHIAAQDTVFRLVICQNNFSPVKALNEVSVYPGSPFFRESRTISLNCMKTTLSTNHLLALPCASIVPTLPEVFQRGPAARLWENLKHHDNDSFIIALSLEEDEGNITHFFTWRDGRFWLHTITRSEQKTSGSAIVADYKGRDEILGDREAGAQQKNIPQSTPEVVVTTPPRRVGHLEKPFHSIKKRNLEEADDSVPLNSPIQATWRHKRSAPHASKQMERPSRWFPGPTADSIVGSAERYFLQLALLISPIRIAFVTEDPPVECINNASKCIAKLLEHTESNDISLFPLTVDTPSARRDLYTNVWRELDGMVKQAVDKTRGQEELAHAIAIAAADLSVFKERAPVIATHPVPPEKPTEFAPVNKRRRCEEVPRDTLGRPVFPIKLGPSLQVYDLGKIVWNRPNFHSEKYIWPAGYKSRRAYASMLNSENRIFYWCEIVDDGQAPEFRLTPEDDQNNPVVGISATAVWTVVVKRVGALRIEEGGKKTFANVSGPEYFGYANPTIARLIQQLPDAEKCTKYKRQDYLPNVPMRLPETETAQGAVIPEGSDSPRSRDLAFHKTPPHSHPAEEVIHTPNPILLPSPVRENSGGAQSFHDDAPPPVAEEPLHSPVEASCKEDVKPLSWLTEFRITERSKVAGKLPKQFAGCSPGSLFNHYWSAKLRRSRIVELDGRQ</sequence>
<reference evidence="5" key="3">
    <citation type="submission" date="2020-12" db="UniProtKB">
        <authorList>
            <consortium name="EnsemblPlants"/>
        </authorList>
    </citation>
    <scope>IDENTIFICATION</scope>
</reference>
<dbReference type="Gene3D" id="3.30.160.360">
    <property type="match status" value="1"/>
</dbReference>
<name>A0A7I4DPZ2_PHYPA</name>
<accession>A0A7I4DPZ2</accession>
<evidence type="ECO:0000313" key="5">
    <source>
        <dbReference type="EnsemblPlants" id="Pp3c3_2900V3.5"/>
    </source>
</evidence>
<dbReference type="InterPro" id="IPR040092">
    <property type="entry name" value="TBRG1"/>
</dbReference>
<feature type="signal peptide" evidence="4">
    <location>
        <begin position="1"/>
        <end position="24"/>
    </location>
</feature>
<evidence type="ECO:0000313" key="6">
    <source>
        <dbReference type="Proteomes" id="UP000006727"/>
    </source>
</evidence>
<dbReference type="InParanoid" id="A0A7I4DPZ2"/>
<dbReference type="SMART" id="SM00541">
    <property type="entry name" value="FYRN"/>
    <property type="match status" value="1"/>
</dbReference>
<reference evidence="5 6" key="1">
    <citation type="journal article" date="2008" name="Science">
        <title>The Physcomitrella genome reveals evolutionary insights into the conquest of land by plants.</title>
        <authorList>
            <person name="Rensing S."/>
            <person name="Lang D."/>
            <person name="Zimmer A."/>
            <person name="Terry A."/>
            <person name="Salamov A."/>
            <person name="Shapiro H."/>
            <person name="Nishiyama T."/>
            <person name="Perroud P.-F."/>
            <person name="Lindquist E."/>
            <person name="Kamisugi Y."/>
            <person name="Tanahashi T."/>
            <person name="Sakakibara K."/>
            <person name="Fujita T."/>
            <person name="Oishi K."/>
            <person name="Shin-I T."/>
            <person name="Kuroki Y."/>
            <person name="Toyoda A."/>
            <person name="Suzuki Y."/>
            <person name="Hashimoto A."/>
            <person name="Yamaguchi K."/>
            <person name="Sugano A."/>
            <person name="Kohara Y."/>
            <person name="Fujiyama A."/>
            <person name="Anterola A."/>
            <person name="Aoki S."/>
            <person name="Ashton N."/>
            <person name="Barbazuk W.B."/>
            <person name="Barker E."/>
            <person name="Bennetzen J."/>
            <person name="Bezanilla M."/>
            <person name="Blankenship R."/>
            <person name="Cho S.H."/>
            <person name="Dutcher S."/>
            <person name="Estelle M."/>
            <person name="Fawcett J.A."/>
            <person name="Gundlach H."/>
            <person name="Hanada K."/>
            <person name="Heyl A."/>
            <person name="Hicks K.A."/>
            <person name="Hugh J."/>
            <person name="Lohr M."/>
            <person name="Mayer K."/>
            <person name="Melkozernov A."/>
            <person name="Murata T."/>
            <person name="Nelson D."/>
            <person name="Pils B."/>
            <person name="Prigge M."/>
            <person name="Reiss B."/>
            <person name="Renner T."/>
            <person name="Rombauts S."/>
            <person name="Rushton P."/>
            <person name="Sanderfoot A."/>
            <person name="Schween G."/>
            <person name="Shiu S.-H."/>
            <person name="Stueber K."/>
            <person name="Theodoulou F.L."/>
            <person name="Tu H."/>
            <person name="Van de Peer Y."/>
            <person name="Verrier P.J."/>
            <person name="Waters E."/>
            <person name="Wood A."/>
            <person name="Yang L."/>
            <person name="Cove D."/>
            <person name="Cuming A."/>
            <person name="Hasebe M."/>
            <person name="Lucas S."/>
            <person name="Mishler D.B."/>
            <person name="Reski R."/>
            <person name="Grigoriev I."/>
            <person name="Quatrano R.S."/>
            <person name="Boore J.L."/>
        </authorList>
    </citation>
    <scope>NUCLEOTIDE SEQUENCE [LARGE SCALE GENOMIC DNA]</scope>
    <source>
        <strain evidence="5 6">cv. Gransden 2004</strain>
    </source>
</reference>
<dbReference type="Gramene" id="Pp3c3_2900V3.5">
    <property type="protein sequence ID" value="Pp3c3_2900V3.5"/>
    <property type="gene ID" value="Pp3c3_2900"/>
</dbReference>
<dbReference type="PROSITE" id="PS51542">
    <property type="entry name" value="FYRN"/>
    <property type="match status" value="1"/>
</dbReference>
<dbReference type="EnsemblPlants" id="Pp3c3_2900V3.5">
    <property type="protein sequence ID" value="Pp3c3_2900V3.5"/>
    <property type="gene ID" value="Pp3c3_2900"/>
</dbReference>
<dbReference type="InterPro" id="IPR003889">
    <property type="entry name" value="FYrich_C"/>
</dbReference>
<dbReference type="PANTHER" id="PTHR22715:SF0">
    <property type="entry name" value="TRANSFORMING GROWTH FACTOR BETA REGULATOR 1"/>
    <property type="match status" value="1"/>
</dbReference>
<dbReference type="PANTHER" id="PTHR22715">
    <property type="entry name" value="TRANSFORMING GROWTH FACTOR BETA REGULATED GENE 1"/>
    <property type="match status" value="1"/>
</dbReference>
<dbReference type="GO" id="GO:0005634">
    <property type="term" value="C:nucleus"/>
    <property type="evidence" value="ECO:0000318"/>
    <property type="project" value="GO_Central"/>
</dbReference>
<organism evidence="5 6">
    <name type="scientific">Physcomitrium patens</name>
    <name type="common">Spreading-leaved earth moss</name>
    <name type="synonym">Physcomitrella patens</name>
    <dbReference type="NCBI Taxonomy" id="3218"/>
    <lineage>
        <taxon>Eukaryota</taxon>
        <taxon>Viridiplantae</taxon>
        <taxon>Streptophyta</taxon>
        <taxon>Embryophyta</taxon>
        <taxon>Bryophyta</taxon>
        <taxon>Bryophytina</taxon>
        <taxon>Bryopsida</taxon>
        <taxon>Funariidae</taxon>
        <taxon>Funariales</taxon>
        <taxon>Funariaceae</taxon>
        <taxon>Physcomitrium</taxon>
    </lineage>
</organism>
<proteinExistence type="predicted"/>